<evidence type="ECO:0000313" key="8">
    <source>
        <dbReference type="Proteomes" id="UP001283366"/>
    </source>
</evidence>
<evidence type="ECO:0000256" key="1">
    <source>
        <dbReference type="ARBA" id="ARBA00004613"/>
    </source>
</evidence>
<keyword evidence="8" id="KW-1185">Reference proteome</keyword>
<proteinExistence type="predicted"/>
<evidence type="ECO:0000256" key="4">
    <source>
        <dbReference type="SAM" id="MobiDB-lite"/>
    </source>
</evidence>
<name>A0A1Y6IXU3_9VIBR</name>
<comment type="subcellular location">
    <subcellularLocation>
        <location evidence="1">Secreted</location>
    </subcellularLocation>
</comment>
<dbReference type="GO" id="GO:0052040">
    <property type="term" value="P:symbiont-mediated perturbation of host programmed cell death"/>
    <property type="evidence" value="ECO:0007669"/>
    <property type="project" value="UniProtKB-KW"/>
</dbReference>
<dbReference type="EMBL" id="JAWRCO010000001">
    <property type="protein sequence ID" value="MDW6001953.1"/>
    <property type="molecule type" value="Genomic_DNA"/>
</dbReference>
<accession>A0A1Y6IXU3</accession>
<dbReference type="Proteomes" id="UP001283366">
    <property type="component" value="Unassembled WGS sequence"/>
</dbReference>
<dbReference type="OrthoDB" id="6853773at2"/>
<dbReference type="InterPro" id="IPR006961">
    <property type="entry name" value="HrpN/Z"/>
</dbReference>
<dbReference type="EMBL" id="FXXI01000010">
    <property type="protein sequence ID" value="SMS02499.1"/>
    <property type="molecule type" value="Genomic_DNA"/>
</dbReference>
<dbReference type="Pfam" id="PF04877">
    <property type="entry name" value="Harpin"/>
    <property type="match status" value="1"/>
</dbReference>
<feature type="compositionally biased region" description="Low complexity" evidence="4">
    <location>
        <begin position="26"/>
        <end position="38"/>
    </location>
</feature>
<gene>
    <name evidence="6" type="primary">hrpZ</name>
    <name evidence="5" type="ORF">SBX37_03455</name>
    <name evidence="6" type="ORF">VIM7927_03832</name>
</gene>
<evidence type="ECO:0000256" key="3">
    <source>
        <dbReference type="ARBA" id="ARBA00022978"/>
    </source>
</evidence>
<dbReference type="GO" id="GO:0005576">
    <property type="term" value="C:extracellular region"/>
    <property type="evidence" value="ECO:0007669"/>
    <property type="project" value="UniProtKB-SubCell"/>
</dbReference>
<feature type="region of interest" description="Disordered" evidence="4">
    <location>
        <begin position="21"/>
        <end position="41"/>
    </location>
</feature>
<keyword evidence="2" id="KW-0964">Secreted</keyword>
<keyword evidence="3" id="KW-0928">Hypersensitive response elicitation</keyword>
<dbReference type="RefSeq" id="WP_087482506.1">
    <property type="nucleotide sequence ID" value="NZ_AP024883.1"/>
</dbReference>
<dbReference type="Proteomes" id="UP000196125">
    <property type="component" value="Unassembled WGS sequence"/>
</dbReference>
<evidence type="ECO:0000313" key="5">
    <source>
        <dbReference type="EMBL" id="MDW6001953.1"/>
    </source>
</evidence>
<evidence type="ECO:0000256" key="2">
    <source>
        <dbReference type="ARBA" id="ARBA00022525"/>
    </source>
</evidence>
<dbReference type="AlphaFoldDB" id="A0A1Y6IXU3"/>
<evidence type="ECO:0000313" key="7">
    <source>
        <dbReference type="Proteomes" id="UP000196125"/>
    </source>
</evidence>
<evidence type="ECO:0000313" key="6">
    <source>
        <dbReference type="EMBL" id="SMS02499.1"/>
    </source>
</evidence>
<sequence length="352" mass="35539">MINATLTITVPLGNSSVGGAGGWNQAGGNSSKGTNGSTGLPGNGMDELVDLLADTLAKSLFKKKGDGATFDGSNPLMKMIADFMDKHGADFSGPHDATGSVRNWKDELTEDNYLSKSEFSDFKKGLKGALSTILGGGLSEVMGTAGNLISGLGALAGGIAGGMVGGPVGGMVGSSIGGALGNTVGGAVSGLGAQLGGQIGGFGSAGFGSAGAGNTGGGGFALRDMSPMAQSGYSMGGSFAGYVGKTAVDGINIKEDDGRYSFSKEDKDLAKAIGKFMDQHTEEFGPQPRGGWANRIEKGKDFNSEEIGRFKDAMNSVKSVMGGKSTGDQQLDMDTMLLSNAIINEAMYKVSD</sequence>
<reference evidence="5 8" key="2">
    <citation type="submission" date="2023-11" db="EMBL/GenBank/DDBJ databases">
        <title>Plant-associative lifestyle of Vibrio porteresiae and its evolutionary dynamics.</title>
        <authorList>
            <person name="Rameshkumar N."/>
            <person name="Kirti K."/>
        </authorList>
    </citation>
    <scope>NUCLEOTIDE SEQUENCE [LARGE SCALE GENOMIC DNA]</scope>
    <source>
        <strain evidence="5 8">MSSRF38</strain>
    </source>
</reference>
<protein>
    <submittedName>
        <fullName evidence="6">Harpin HrpZ</fullName>
    </submittedName>
</protein>
<reference evidence="6 7" key="1">
    <citation type="submission" date="2017-05" db="EMBL/GenBank/DDBJ databases">
        <authorList>
            <person name="Song R."/>
            <person name="Chenine A.L."/>
            <person name="Ruprecht R.M."/>
        </authorList>
    </citation>
    <scope>NUCLEOTIDE SEQUENCE [LARGE SCALE GENOMIC DNA]</scope>
    <source>
        <strain evidence="6 7">CECT 7927</strain>
    </source>
</reference>
<organism evidence="6 7">
    <name type="scientific">Vibrio mangrovi</name>
    <dbReference type="NCBI Taxonomy" id="474394"/>
    <lineage>
        <taxon>Bacteria</taxon>
        <taxon>Pseudomonadati</taxon>
        <taxon>Pseudomonadota</taxon>
        <taxon>Gammaproteobacteria</taxon>
        <taxon>Vibrionales</taxon>
        <taxon>Vibrionaceae</taxon>
        <taxon>Vibrio</taxon>
    </lineage>
</organism>